<dbReference type="HOGENOM" id="CLU_112762_0_1_7"/>
<dbReference type="InterPro" id="IPR036624">
    <property type="entry name" value="Hcp1-lik_sf"/>
</dbReference>
<sequence length="164" mass="18322">MVTDFFIKIDGIDGESTEQNHQKWIEVIDFGHGATQNVALGKTYEISGRGHLTPFYFTHMVDKATPKLQHYCMTGQKINKVEFQVCRSIGNSQVSVYEVTLESVKIAKAEINTVSRVIDAETAYQAVERVEFIAGKITWKVTPIKSDNTKDGAVEASFDQTINS</sequence>
<evidence type="ECO:0000313" key="2">
    <source>
        <dbReference type="Proteomes" id="UP000007032"/>
    </source>
</evidence>
<dbReference type="NCBIfam" id="TIGR03344">
    <property type="entry name" value="VI_effect_Hcp1"/>
    <property type="match status" value="1"/>
</dbReference>
<dbReference type="Pfam" id="PF05638">
    <property type="entry name" value="T6SS_HCP"/>
    <property type="match status" value="1"/>
</dbReference>
<organism evidence="1 2">
    <name type="scientific">Helicobacter canadensis MIT 98-5491</name>
    <dbReference type="NCBI Taxonomy" id="537970"/>
    <lineage>
        <taxon>Bacteria</taxon>
        <taxon>Pseudomonadati</taxon>
        <taxon>Campylobacterota</taxon>
        <taxon>Epsilonproteobacteria</taxon>
        <taxon>Campylobacterales</taxon>
        <taxon>Helicobacteraceae</taxon>
        <taxon>Helicobacter</taxon>
    </lineage>
</organism>
<dbReference type="Proteomes" id="UP000007032">
    <property type="component" value="Chromosome"/>
</dbReference>
<dbReference type="PANTHER" id="PTHR36152:SF5">
    <property type="entry name" value="PROTEIN HCP1"/>
    <property type="match status" value="1"/>
</dbReference>
<protein>
    <recommendedName>
        <fullName evidence="3">Type VI secretion system tube protein Hcp</fullName>
    </recommendedName>
</protein>
<dbReference type="SUPFAM" id="SSF141452">
    <property type="entry name" value="Hcp1-like"/>
    <property type="match status" value="1"/>
</dbReference>
<keyword evidence="2" id="KW-1185">Reference proteome</keyword>
<dbReference type="OrthoDB" id="5066999at2"/>
<evidence type="ECO:0000313" key="1">
    <source>
        <dbReference type="EMBL" id="EES89199.1"/>
    </source>
</evidence>
<dbReference type="RefSeq" id="WP_006655175.1">
    <property type="nucleotide sequence ID" value="NZ_CM000776.2"/>
</dbReference>
<dbReference type="AlphaFoldDB" id="C5ZYU1"/>
<dbReference type="Gene3D" id="2.30.110.20">
    <property type="entry name" value="Hcp1-like"/>
    <property type="match status" value="1"/>
</dbReference>
<gene>
    <name evidence="1" type="ORF">HCAN_0482</name>
</gene>
<dbReference type="eggNOG" id="COG3157">
    <property type="taxonomic scope" value="Bacteria"/>
</dbReference>
<dbReference type="InterPro" id="IPR008514">
    <property type="entry name" value="T6SS_Hcp"/>
</dbReference>
<dbReference type="EMBL" id="CM000776">
    <property type="protein sequence ID" value="EES89199.1"/>
    <property type="molecule type" value="Genomic_DNA"/>
</dbReference>
<dbReference type="STRING" id="537970.HCAN_0482"/>
<proteinExistence type="predicted"/>
<dbReference type="PANTHER" id="PTHR36152">
    <property type="entry name" value="CYTOPLASMIC PROTEIN-RELATED"/>
    <property type="match status" value="1"/>
</dbReference>
<accession>C5ZYU1</accession>
<name>C5ZYU1_9HELI</name>
<dbReference type="InterPro" id="IPR053165">
    <property type="entry name" value="HSI-I_assembly_Hcp1"/>
</dbReference>
<evidence type="ECO:0008006" key="3">
    <source>
        <dbReference type="Google" id="ProtNLM"/>
    </source>
</evidence>
<reference evidence="1 2" key="1">
    <citation type="journal article" date="2009" name="J. Bacteriol.">
        <title>Genome sequence of the emerging pathogen Helicobacter canadensis.</title>
        <authorList>
            <person name="Loman N.J."/>
            <person name="Snyder L.A."/>
            <person name="Linton J.D."/>
            <person name="Langdon R."/>
            <person name="Lawson A.J."/>
            <person name="Weinstock G.M."/>
            <person name="Wren B.W."/>
            <person name="Pallen M.J."/>
        </authorList>
    </citation>
    <scope>NUCLEOTIDE SEQUENCE [LARGE SCALE GENOMIC DNA]</scope>
    <source>
        <strain evidence="1 2">MIT 98-5491</strain>
    </source>
</reference>